<sequence length="72" mass="8134">MATVCSDCYCSEEKTYGVTIIYSNAGTARCSGCFALAENALQCEQCFEYQCRKCSDYFDPDEFESEFPEEDS</sequence>
<reference evidence="1" key="1">
    <citation type="submission" date="2018-10" db="EMBL/GenBank/DDBJ databases">
        <title>Hidden diversity of soil giant viruses.</title>
        <authorList>
            <person name="Schulz F."/>
            <person name="Alteio L."/>
            <person name="Goudeau D."/>
            <person name="Ryan E.M."/>
            <person name="Malmstrom R.R."/>
            <person name="Blanchard J."/>
            <person name="Woyke T."/>
        </authorList>
    </citation>
    <scope>NUCLEOTIDE SEQUENCE</scope>
    <source>
        <strain evidence="1">HYV1</strain>
    </source>
</reference>
<accession>A0A3G5A840</accession>
<gene>
    <name evidence="1" type="ORF">Hyperionvirus7_8</name>
</gene>
<protein>
    <submittedName>
        <fullName evidence="1">Uncharacterized protein</fullName>
    </submittedName>
</protein>
<dbReference type="EMBL" id="MK072389">
    <property type="protein sequence ID" value="AYV83437.1"/>
    <property type="molecule type" value="Genomic_DNA"/>
</dbReference>
<evidence type="ECO:0000313" key="1">
    <source>
        <dbReference type="EMBL" id="AYV83437.1"/>
    </source>
</evidence>
<name>A0A3G5A840_9VIRU</name>
<proteinExistence type="predicted"/>
<organism evidence="1">
    <name type="scientific">Hyperionvirus sp</name>
    <dbReference type="NCBI Taxonomy" id="2487770"/>
    <lineage>
        <taxon>Viruses</taxon>
        <taxon>Varidnaviria</taxon>
        <taxon>Bamfordvirae</taxon>
        <taxon>Nucleocytoviricota</taxon>
        <taxon>Megaviricetes</taxon>
        <taxon>Imitervirales</taxon>
        <taxon>Mimiviridae</taxon>
        <taxon>Klosneuvirinae</taxon>
    </lineage>
</organism>